<dbReference type="EMBL" id="OZ035839">
    <property type="protein sequence ID" value="CAL1586506.1"/>
    <property type="molecule type" value="Genomic_DNA"/>
</dbReference>
<keyword evidence="3" id="KW-1185">Reference proteome</keyword>
<gene>
    <name evidence="2" type="ORF">KC01_LOCUS16558</name>
</gene>
<dbReference type="AlphaFoldDB" id="A0AAV2KBN7"/>
<dbReference type="Proteomes" id="UP001497482">
    <property type="component" value="Chromosome 17"/>
</dbReference>
<accession>A0AAV2KBN7</accession>
<protein>
    <submittedName>
        <fullName evidence="2">Uncharacterized protein</fullName>
    </submittedName>
</protein>
<organism evidence="2 3">
    <name type="scientific">Knipowitschia caucasica</name>
    <name type="common">Caucasian dwarf goby</name>
    <name type="synonym">Pomatoschistus caucasicus</name>
    <dbReference type="NCBI Taxonomy" id="637954"/>
    <lineage>
        <taxon>Eukaryota</taxon>
        <taxon>Metazoa</taxon>
        <taxon>Chordata</taxon>
        <taxon>Craniata</taxon>
        <taxon>Vertebrata</taxon>
        <taxon>Euteleostomi</taxon>
        <taxon>Actinopterygii</taxon>
        <taxon>Neopterygii</taxon>
        <taxon>Teleostei</taxon>
        <taxon>Neoteleostei</taxon>
        <taxon>Acanthomorphata</taxon>
        <taxon>Gobiaria</taxon>
        <taxon>Gobiiformes</taxon>
        <taxon>Gobioidei</taxon>
        <taxon>Gobiidae</taxon>
        <taxon>Gobiinae</taxon>
        <taxon>Knipowitschia</taxon>
    </lineage>
</organism>
<reference evidence="2 3" key="1">
    <citation type="submission" date="2024-04" db="EMBL/GenBank/DDBJ databases">
        <authorList>
            <person name="Waldvogel A.-M."/>
            <person name="Schoenle A."/>
        </authorList>
    </citation>
    <scope>NUCLEOTIDE SEQUENCE [LARGE SCALE GENOMIC DNA]</scope>
</reference>
<feature type="compositionally biased region" description="Low complexity" evidence="1">
    <location>
        <begin position="193"/>
        <end position="209"/>
    </location>
</feature>
<evidence type="ECO:0000313" key="3">
    <source>
        <dbReference type="Proteomes" id="UP001497482"/>
    </source>
</evidence>
<proteinExistence type="predicted"/>
<sequence length="269" mass="29831">MESWRSREGHRENWDDKIFVQKSGPYKLTGECGDLTANVTLRKAFCPRLSSAEAKPNGCQICCKRHNCGERDRGGIDCGITLTTPRPRTMSSMNGERGDPIAALHNGIAVTDTWPLDLEWGGKNLPAARASDCSSVWPRCRPRHRDGSCMMAGRLAWDTLEGIRRLIGFLAGGVGCSSEDVADRYPHTVNVKQQKSSYSSTQSDQPSRSSHSKPWRQHKLIGSLIQHQTDYCKIFKWSARKMAPSSINATLSTYTQASVKANGYTNPRA</sequence>
<name>A0AAV2KBN7_KNICA</name>
<feature type="region of interest" description="Disordered" evidence="1">
    <location>
        <begin position="189"/>
        <end position="216"/>
    </location>
</feature>
<evidence type="ECO:0000256" key="1">
    <source>
        <dbReference type="SAM" id="MobiDB-lite"/>
    </source>
</evidence>
<evidence type="ECO:0000313" key="2">
    <source>
        <dbReference type="EMBL" id="CAL1586506.1"/>
    </source>
</evidence>